<comment type="caution">
    <text evidence="1">The sequence shown here is derived from an EMBL/GenBank/DDBJ whole genome shotgun (WGS) entry which is preliminary data.</text>
</comment>
<dbReference type="EMBL" id="CM026426">
    <property type="protein sequence ID" value="KAG0575101.1"/>
    <property type="molecule type" value="Genomic_DNA"/>
</dbReference>
<dbReference type="Proteomes" id="UP000822688">
    <property type="component" value="Chromosome V"/>
</dbReference>
<gene>
    <name evidence="1" type="ORF">KC19_VG318500</name>
</gene>
<organism evidence="1 2">
    <name type="scientific">Ceratodon purpureus</name>
    <name type="common">Fire moss</name>
    <name type="synonym">Dicranum purpureum</name>
    <dbReference type="NCBI Taxonomy" id="3225"/>
    <lineage>
        <taxon>Eukaryota</taxon>
        <taxon>Viridiplantae</taxon>
        <taxon>Streptophyta</taxon>
        <taxon>Embryophyta</taxon>
        <taxon>Bryophyta</taxon>
        <taxon>Bryophytina</taxon>
        <taxon>Bryopsida</taxon>
        <taxon>Dicranidae</taxon>
        <taxon>Pseudoditrichales</taxon>
        <taxon>Ditrichaceae</taxon>
        <taxon>Ceratodon</taxon>
    </lineage>
</organism>
<accession>A0A8T0HWM9</accession>
<sequence length="71" mass="8170">MLSSSSLLQSAVGPRLNFERFIFSSETGIHEVIDDMLCTYFFSMFGDEMLTKARLVCSEIPLWLWPDISFI</sequence>
<reference evidence="1" key="1">
    <citation type="submission" date="2020-06" db="EMBL/GenBank/DDBJ databases">
        <title>WGS assembly of Ceratodon purpureus strain R40.</title>
        <authorList>
            <person name="Carey S.B."/>
            <person name="Jenkins J."/>
            <person name="Shu S."/>
            <person name="Lovell J.T."/>
            <person name="Sreedasyam A."/>
            <person name="Maumus F."/>
            <person name="Tiley G.P."/>
            <person name="Fernandez-Pozo N."/>
            <person name="Barry K."/>
            <person name="Chen C."/>
            <person name="Wang M."/>
            <person name="Lipzen A."/>
            <person name="Daum C."/>
            <person name="Saski C.A."/>
            <person name="Payton A.C."/>
            <person name="Mcbreen J.C."/>
            <person name="Conrad R.E."/>
            <person name="Kollar L.M."/>
            <person name="Olsson S."/>
            <person name="Huttunen S."/>
            <person name="Landis J.B."/>
            <person name="Wickett N.J."/>
            <person name="Johnson M.G."/>
            <person name="Rensing S.A."/>
            <person name="Grimwood J."/>
            <person name="Schmutz J."/>
            <person name="Mcdaniel S.F."/>
        </authorList>
    </citation>
    <scope>NUCLEOTIDE SEQUENCE</scope>
    <source>
        <strain evidence="1">R40</strain>
    </source>
</reference>
<evidence type="ECO:0000313" key="1">
    <source>
        <dbReference type="EMBL" id="KAG0575101.1"/>
    </source>
</evidence>
<dbReference type="AlphaFoldDB" id="A0A8T0HWM9"/>
<name>A0A8T0HWM9_CERPU</name>
<protein>
    <submittedName>
        <fullName evidence="1">Uncharacterized protein</fullName>
    </submittedName>
</protein>
<evidence type="ECO:0000313" key="2">
    <source>
        <dbReference type="Proteomes" id="UP000822688"/>
    </source>
</evidence>
<keyword evidence="2" id="KW-1185">Reference proteome</keyword>
<proteinExistence type="predicted"/>